<evidence type="ECO:0000256" key="2">
    <source>
        <dbReference type="ARBA" id="ARBA00022801"/>
    </source>
</evidence>
<keyword evidence="3" id="KW-0067">ATP-binding</keyword>
<dbReference type="RefSeq" id="WP_205133628.1">
    <property type="nucleotide sequence ID" value="NZ_JACSNT010000007.1"/>
</dbReference>
<dbReference type="PANTHER" id="PTHR43146:SF1">
    <property type="entry name" value="CANCER-RELATED NUCLEOSIDE-TRIPHOSPHATASE"/>
    <property type="match status" value="1"/>
</dbReference>
<protein>
    <recommendedName>
        <fullName evidence="6">AAA+ ATPase domain-containing protein</fullName>
    </recommendedName>
</protein>
<sequence length="176" mass="19561">MPRNILFTGGKGSGKSTWVRRLMKELGGPWQGFFTLPYEIGGRRKGFYFHSLAPVAHWENDVPISVQTTASGAVAVTETFEGLGSACLRQAAAASFVVMDELGRLEGKAARFQRAVEAVLESDAWTICAVKKKKTPFLDRLRSREDILLLDLDETTEEMAKAAIQNYLQTYEGWNV</sequence>
<comment type="caution">
    <text evidence="4">The sequence shown here is derived from an EMBL/GenBank/DDBJ whole genome shotgun (WGS) entry which is preliminary data.</text>
</comment>
<evidence type="ECO:0000313" key="5">
    <source>
        <dbReference type="Proteomes" id="UP000729290"/>
    </source>
</evidence>
<dbReference type="PANTHER" id="PTHR43146">
    <property type="entry name" value="CANCER-RELATED NUCLEOSIDE-TRIPHOSPHATASE"/>
    <property type="match status" value="1"/>
</dbReference>
<keyword evidence="5" id="KW-1185">Reference proteome</keyword>
<dbReference type="EMBL" id="JACSNV010000007">
    <property type="protein sequence ID" value="MBM6877786.1"/>
    <property type="molecule type" value="Genomic_DNA"/>
</dbReference>
<evidence type="ECO:0000256" key="1">
    <source>
        <dbReference type="ARBA" id="ARBA00022741"/>
    </source>
</evidence>
<keyword evidence="2" id="KW-0378">Hydrolase</keyword>
<dbReference type="SUPFAM" id="SSF52540">
    <property type="entry name" value="P-loop containing nucleoside triphosphate hydrolases"/>
    <property type="match status" value="1"/>
</dbReference>
<evidence type="ECO:0000256" key="3">
    <source>
        <dbReference type="ARBA" id="ARBA00022840"/>
    </source>
</evidence>
<dbReference type="Proteomes" id="UP000729290">
    <property type="component" value="Unassembled WGS sequence"/>
</dbReference>
<organism evidence="4 5">
    <name type="scientific">Anaerotignum lactatifermentans</name>
    <dbReference type="NCBI Taxonomy" id="160404"/>
    <lineage>
        <taxon>Bacteria</taxon>
        <taxon>Bacillati</taxon>
        <taxon>Bacillota</taxon>
        <taxon>Clostridia</taxon>
        <taxon>Lachnospirales</taxon>
        <taxon>Anaerotignaceae</taxon>
        <taxon>Anaerotignum</taxon>
    </lineage>
</organism>
<dbReference type="InterPro" id="IPR027417">
    <property type="entry name" value="P-loop_NTPase"/>
</dbReference>
<gene>
    <name evidence="4" type="ORF">H9X83_06375</name>
</gene>
<dbReference type="Gene3D" id="3.40.50.300">
    <property type="entry name" value="P-loop containing nucleotide triphosphate hydrolases"/>
    <property type="match status" value="1"/>
</dbReference>
<accession>A0ABS2G8I9</accession>
<evidence type="ECO:0000313" key="4">
    <source>
        <dbReference type="EMBL" id="MBM6877786.1"/>
    </source>
</evidence>
<dbReference type="Pfam" id="PF03266">
    <property type="entry name" value="NTPase_1"/>
    <property type="match status" value="1"/>
</dbReference>
<evidence type="ECO:0008006" key="6">
    <source>
        <dbReference type="Google" id="ProtNLM"/>
    </source>
</evidence>
<reference evidence="4 5" key="1">
    <citation type="journal article" date="2021" name="Sci. Rep.">
        <title>The distribution of antibiotic resistance genes in chicken gut microbiota commensals.</title>
        <authorList>
            <person name="Juricova H."/>
            <person name="Matiasovicova J."/>
            <person name="Kubasova T."/>
            <person name="Cejkova D."/>
            <person name="Rychlik I."/>
        </authorList>
    </citation>
    <scope>NUCLEOTIDE SEQUENCE [LARGE SCALE GENOMIC DNA]</scope>
    <source>
        <strain evidence="4 5">An431b</strain>
    </source>
</reference>
<dbReference type="InterPro" id="IPR004948">
    <property type="entry name" value="Nuc-triphosphatase_THEP1"/>
</dbReference>
<keyword evidence="1" id="KW-0547">Nucleotide-binding</keyword>
<name>A0ABS2G8I9_9FIRM</name>
<proteinExistence type="predicted"/>